<name>A0AAD1ZR85_9LAMI</name>
<keyword evidence="5 8" id="KW-0238">DNA-binding</keyword>
<keyword evidence="7 8" id="KW-0539">Nucleus</keyword>
<evidence type="ECO:0000256" key="3">
    <source>
        <dbReference type="ARBA" id="ARBA00022833"/>
    </source>
</evidence>
<evidence type="ECO:0000256" key="7">
    <source>
        <dbReference type="ARBA" id="ARBA00023242"/>
    </source>
</evidence>
<evidence type="ECO:0000256" key="4">
    <source>
        <dbReference type="ARBA" id="ARBA00023015"/>
    </source>
</evidence>
<keyword evidence="3 9" id="KW-0862">Zinc</keyword>
<dbReference type="AlphaFoldDB" id="A0AAD1ZR85"/>
<dbReference type="GO" id="GO:0003677">
    <property type="term" value="F:DNA binding"/>
    <property type="evidence" value="ECO:0007669"/>
    <property type="project" value="UniProtKB-UniRule"/>
</dbReference>
<dbReference type="EMBL" id="OU503048">
    <property type="protein sequence ID" value="CAI9774199.1"/>
    <property type="molecule type" value="Genomic_DNA"/>
</dbReference>
<evidence type="ECO:0000256" key="2">
    <source>
        <dbReference type="ARBA" id="ARBA00022771"/>
    </source>
</evidence>
<dbReference type="InterPro" id="IPR045174">
    <property type="entry name" value="Dof"/>
</dbReference>
<dbReference type="PANTHER" id="PTHR31992">
    <property type="entry name" value="DOF ZINC FINGER PROTEIN DOF1.4-RELATED"/>
    <property type="match status" value="1"/>
</dbReference>
<evidence type="ECO:0000256" key="9">
    <source>
        <dbReference type="RuleBase" id="RU369094"/>
    </source>
</evidence>
<reference evidence="12" key="1">
    <citation type="submission" date="2023-05" db="EMBL/GenBank/DDBJ databases">
        <authorList>
            <person name="Huff M."/>
        </authorList>
    </citation>
    <scope>NUCLEOTIDE SEQUENCE</scope>
</reference>
<keyword evidence="2 8" id="KW-0863">Zinc-finger</keyword>
<dbReference type="GO" id="GO:0008270">
    <property type="term" value="F:zinc ion binding"/>
    <property type="evidence" value="ECO:0007669"/>
    <property type="project" value="UniProtKB-KW"/>
</dbReference>
<evidence type="ECO:0000313" key="13">
    <source>
        <dbReference type="Proteomes" id="UP000834106"/>
    </source>
</evidence>
<evidence type="ECO:0000256" key="5">
    <source>
        <dbReference type="ARBA" id="ARBA00023125"/>
    </source>
</evidence>
<evidence type="ECO:0000256" key="10">
    <source>
        <dbReference type="SAM" id="MobiDB-lite"/>
    </source>
</evidence>
<dbReference type="Pfam" id="PF02701">
    <property type="entry name" value="Zn_ribbon_Dof"/>
    <property type="match status" value="1"/>
</dbReference>
<comment type="subcellular location">
    <subcellularLocation>
        <location evidence="8 9">Nucleus</location>
    </subcellularLocation>
</comment>
<proteinExistence type="predicted"/>
<gene>
    <name evidence="12" type="ORF">FPE_LOCUS21629</name>
</gene>
<dbReference type="PROSITE" id="PS01361">
    <property type="entry name" value="ZF_DOF_1"/>
    <property type="match status" value="1"/>
</dbReference>
<keyword evidence="1 9" id="KW-0479">Metal-binding</keyword>
<dbReference type="GO" id="GO:0005634">
    <property type="term" value="C:nucleus"/>
    <property type="evidence" value="ECO:0007669"/>
    <property type="project" value="UniProtKB-SubCell"/>
</dbReference>
<accession>A0AAD1ZR85</accession>
<evidence type="ECO:0000256" key="1">
    <source>
        <dbReference type="ARBA" id="ARBA00022723"/>
    </source>
</evidence>
<evidence type="ECO:0000256" key="6">
    <source>
        <dbReference type="ARBA" id="ARBA00023163"/>
    </source>
</evidence>
<keyword evidence="6 9" id="KW-0804">Transcription</keyword>
<protein>
    <recommendedName>
        <fullName evidence="9">Dof zinc finger protein</fullName>
    </recommendedName>
</protein>
<keyword evidence="4 9" id="KW-0805">Transcription regulation</keyword>
<feature type="region of interest" description="Disordered" evidence="10">
    <location>
        <begin position="64"/>
        <end position="97"/>
    </location>
</feature>
<evidence type="ECO:0000256" key="8">
    <source>
        <dbReference type="PROSITE-ProRule" id="PRU00071"/>
    </source>
</evidence>
<dbReference type="InterPro" id="IPR003851">
    <property type="entry name" value="Znf_Dof"/>
</dbReference>
<dbReference type="GO" id="GO:0003700">
    <property type="term" value="F:DNA-binding transcription factor activity"/>
    <property type="evidence" value="ECO:0007669"/>
    <property type="project" value="UniProtKB-UniRule"/>
</dbReference>
<keyword evidence="13" id="KW-1185">Reference proteome</keyword>
<organism evidence="12 13">
    <name type="scientific">Fraxinus pennsylvanica</name>
    <dbReference type="NCBI Taxonomy" id="56036"/>
    <lineage>
        <taxon>Eukaryota</taxon>
        <taxon>Viridiplantae</taxon>
        <taxon>Streptophyta</taxon>
        <taxon>Embryophyta</taxon>
        <taxon>Tracheophyta</taxon>
        <taxon>Spermatophyta</taxon>
        <taxon>Magnoliopsida</taxon>
        <taxon>eudicotyledons</taxon>
        <taxon>Gunneridae</taxon>
        <taxon>Pentapetalae</taxon>
        <taxon>asterids</taxon>
        <taxon>lamiids</taxon>
        <taxon>Lamiales</taxon>
        <taxon>Oleaceae</taxon>
        <taxon>Oleeae</taxon>
        <taxon>Fraxinus</taxon>
    </lineage>
</organism>
<evidence type="ECO:0000259" key="11">
    <source>
        <dbReference type="PROSITE" id="PS50884"/>
    </source>
</evidence>
<comment type="function">
    <text evidence="9">Transcription factor that binds specifically to a 5'-AA[AG]G-3' consensus core sequence.</text>
</comment>
<sequence length="250" mass="27744">MDTAKWSQVIERKPIIRPQKDCPRCNSPNTKFCYYNNYSLSQPRHFCKTCRRYWTEGGTLRNIPVGGSSRKTKKSSSTSSSKKLPADLSLYQPSDQNPKTYEGQNLNLAYPSTNRVPGFVALPYRDDCKTLNSPYPNISSLSSYNPVMEFLSSSELISSHLMSIPVSGSGSNTMYPSSEFPLHGLRLPSLNLSSDGLENGYGNMGGSFQNTNPKFPFLIGGSKSEFEQDRGLGESINGPYWNKMLAGGSW</sequence>
<dbReference type="PROSITE" id="PS50884">
    <property type="entry name" value="ZF_DOF_2"/>
    <property type="match status" value="1"/>
</dbReference>
<dbReference type="Proteomes" id="UP000834106">
    <property type="component" value="Chromosome 13"/>
</dbReference>
<feature type="domain" description="Dof-type" evidence="11">
    <location>
        <begin position="20"/>
        <end position="74"/>
    </location>
</feature>
<evidence type="ECO:0000313" key="12">
    <source>
        <dbReference type="EMBL" id="CAI9774199.1"/>
    </source>
</evidence>